<dbReference type="InterPro" id="IPR029039">
    <property type="entry name" value="Flavoprotein-like_sf"/>
</dbReference>
<evidence type="ECO:0000256" key="4">
    <source>
        <dbReference type="ARBA" id="ARBA00022989"/>
    </source>
</evidence>
<feature type="transmembrane region" description="Helical" evidence="7">
    <location>
        <begin position="389"/>
        <end position="409"/>
    </location>
</feature>
<evidence type="ECO:0000313" key="10">
    <source>
        <dbReference type="Proteomes" id="UP001165069"/>
    </source>
</evidence>
<dbReference type="Pfam" id="PF01040">
    <property type="entry name" value="UbiA"/>
    <property type="match status" value="1"/>
</dbReference>
<evidence type="ECO:0000313" key="9">
    <source>
        <dbReference type="EMBL" id="GLH72031.1"/>
    </source>
</evidence>
<keyword evidence="3 7" id="KW-0812">Transmembrane</keyword>
<feature type="transmembrane region" description="Helical" evidence="7">
    <location>
        <begin position="361"/>
        <end position="383"/>
    </location>
</feature>
<feature type="transmembrane region" description="Helical" evidence="7">
    <location>
        <begin position="488"/>
        <end position="508"/>
    </location>
</feature>
<feature type="transmembrane region" description="Helical" evidence="7">
    <location>
        <begin position="305"/>
        <end position="324"/>
    </location>
</feature>
<feature type="domain" description="Flavodoxin-like fold" evidence="8">
    <location>
        <begin position="11"/>
        <end position="170"/>
    </location>
</feature>
<accession>A0ABQ5QC46</accession>
<dbReference type="EMBL" id="BSDE01000001">
    <property type="protein sequence ID" value="GLH72031.1"/>
    <property type="molecule type" value="Genomic_DNA"/>
</dbReference>
<dbReference type="InterPro" id="IPR026046">
    <property type="entry name" value="UBIAD1"/>
</dbReference>
<dbReference type="PANTHER" id="PTHR10204">
    <property type="entry name" value="NAD P H OXIDOREDUCTASE-RELATED"/>
    <property type="match status" value="1"/>
</dbReference>
<gene>
    <name evidence="9" type="ORF">GETHLI_05330</name>
</gene>
<feature type="transmembrane region" description="Helical" evidence="7">
    <location>
        <begin position="330"/>
        <end position="349"/>
    </location>
</feature>
<dbReference type="CDD" id="cd13962">
    <property type="entry name" value="PT_UbiA_UBIAD1"/>
    <property type="match status" value="1"/>
</dbReference>
<evidence type="ECO:0000256" key="6">
    <source>
        <dbReference type="ARBA" id="ARBA00023136"/>
    </source>
</evidence>
<dbReference type="Pfam" id="PF02525">
    <property type="entry name" value="Flavodoxin_2"/>
    <property type="match status" value="1"/>
</dbReference>
<comment type="subcellular location">
    <subcellularLocation>
        <location evidence="1">Membrane</location>
        <topology evidence="1">Multi-pass membrane protein</topology>
    </subcellularLocation>
</comment>
<reference evidence="9 10" key="1">
    <citation type="journal article" date="2023" name="Antonie Van Leeuwenhoek">
        <title>Mesoterricola silvestris gen. nov., sp. nov., Mesoterricola sediminis sp. nov., Geothrix oryzae sp. nov., Geothrix edaphica sp. nov., Geothrix rubra sp. nov., and Geothrix limicola sp. nov., six novel members of Acidobacteriota isolated from soils.</title>
        <authorList>
            <person name="Itoh H."/>
            <person name="Sugisawa Y."/>
            <person name="Mise K."/>
            <person name="Xu Z."/>
            <person name="Kuniyasu M."/>
            <person name="Ushijima N."/>
            <person name="Kawano K."/>
            <person name="Kobayashi E."/>
            <person name="Shiratori Y."/>
            <person name="Masuda Y."/>
            <person name="Senoo K."/>
        </authorList>
    </citation>
    <scope>NUCLEOTIDE SEQUENCE [LARGE SCALE GENOMIC DNA]</scope>
    <source>
        <strain evidence="9 10">Red804</strain>
    </source>
</reference>
<dbReference type="Gene3D" id="3.40.50.360">
    <property type="match status" value="1"/>
</dbReference>
<organism evidence="9 10">
    <name type="scientific">Geothrix limicola</name>
    <dbReference type="NCBI Taxonomy" id="2927978"/>
    <lineage>
        <taxon>Bacteria</taxon>
        <taxon>Pseudomonadati</taxon>
        <taxon>Acidobacteriota</taxon>
        <taxon>Holophagae</taxon>
        <taxon>Holophagales</taxon>
        <taxon>Holophagaceae</taxon>
        <taxon>Geothrix</taxon>
    </lineage>
</organism>
<evidence type="ECO:0000256" key="7">
    <source>
        <dbReference type="SAM" id="Phobius"/>
    </source>
</evidence>
<dbReference type="RefSeq" id="WP_285569942.1">
    <property type="nucleotide sequence ID" value="NZ_BSDE01000001.1"/>
</dbReference>
<evidence type="ECO:0000256" key="1">
    <source>
        <dbReference type="ARBA" id="ARBA00004141"/>
    </source>
</evidence>
<sequence>MLASGEIPHPKVLLILGHPRKDSFCGALAEVYAEGAERAGLEVRRLILADAVFDPNVRVPSPENQILEPDLRRAQELILWADHLVFVYPTWWGTAPALLKGFLDRTLVPGFAFEDQEGGPGPGCGLLKGRSAHLLVTMDTPPWAYRLFIRQPGHMAMKRATLGFCGIRPAFVSSIGPVRSAALALRQAWLDRVRQEAFRLPARLAAARRWARLRAWLKILRLQFYPMTWVAYTLGALAASRGRPWSALGYGLGYACVFLAEVLTVLGNEWYDQGTDRLNRHAGPFNGGSRVLVEGALGGASVRRAMRCVALLFLLGLSSLAWALPTSHRAIGLMVAVTCLAVSYTMPPLRLVYRGLGELDVALTHSFAAIACGALLQCGTALPPAVWQIGAPLFLATLPAIILSAVPDLEADGAVGKRTLAVLLGPRRAVALALGAALAAAALGLCGRLLGYYDGLSGLAIYLAVAHGLVLAWRLARFFRQGAPTMRIDGLMVLALTYLLWFGLIPLVHLL</sequence>
<dbReference type="SUPFAM" id="SSF52218">
    <property type="entry name" value="Flavoproteins"/>
    <property type="match status" value="1"/>
</dbReference>
<dbReference type="InterPro" id="IPR051545">
    <property type="entry name" value="NAD(P)H_dehydrogenase_qn"/>
</dbReference>
<keyword evidence="6 7" id="KW-0472">Membrane</keyword>
<keyword evidence="10" id="KW-1185">Reference proteome</keyword>
<evidence type="ECO:0000256" key="5">
    <source>
        <dbReference type="ARBA" id="ARBA00023002"/>
    </source>
</evidence>
<keyword evidence="5" id="KW-0560">Oxidoreductase</keyword>
<dbReference type="Proteomes" id="UP001165069">
    <property type="component" value="Unassembled WGS sequence"/>
</dbReference>
<proteinExistence type="inferred from homology"/>
<feature type="transmembrane region" description="Helical" evidence="7">
    <location>
        <begin position="456"/>
        <end position="476"/>
    </location>
</feature>
<evidence type="ECO:0000256" key="2">
    <source>
        <dbReference type="ARBA" id="ARBA00006252"/>
    </source>
</evidence>
<comment type="similarity">
    <text evidence="2">Belongs to the NAD(P)H dehydrogenase (quinone) family.</text>
</comment>
<dbReference type="InterPro" id="IPR003680">
    <property type="entry name" value="Flavodoxin_fold"/>
</dbReference>
<keyword evidence="4 7" id="KW-1133">Transmembrane helix</keyword>
<protein>
    <recommendedName>
        <fullName evidence="8">Flavodoxin-like fold domain-containing protein</fullName>
    </recommendedName>
</protein>
<comment type="caution">
    <text evidence="9">The sequence shown here is derived from an EMBL/GenBank/DDBJ whole genome shotgun (WGS) entry which is preliminary data.</text>
</comment>
<name>A0ABQ5QC46_9BACT</name>
<dbReference type="InterPro" id="IPR000537">
    <property type="entry name" value="UbiA_prenyltransferase"/>
</dbReference>
<evidence type="ECO:0000256" key="3">
    <source>
        <dbReference type="ARBA" id="ARBA00022692"/>
    </source>
</evidence>
<dbReference type="PANTHER" id="PTHR10204:SF34">
    <property type="entry name" value="NAD(P)H DEHYDROGENASE [QUINONE] 1 ISOFORM 1"/>
    <property type="match status" value="1"/>
</dbReference>
<feature type="transmembrane region" description="Helical" evidence="7">
    <location>
        <begin position="251"/>
        <end position="271"/>
    </location>
</feature>
<evidence type="ECO:0000259" key="8">
    <source>
        <dbReference type="Pfam" id="PF02525"/>
    </source>
</evidence>
<feature type="transmembrane region" description="Helical" evidence="7">
    <location>
        <begin position="429"/>
        <end position="450"/>
    </location>
</feature>